<dbReference type="InterPro" id="IPR000322">
    <property type="entry name" value="Glyco_hydro_31_TIM"/>
</dbReference>
<dbReference type="GO" id="GO:0004553">
    <property type="term" value="F:hydrolase activity, hydrolyzing O-glycosyl compounds"/>
    <property type="evidence" value="ECO:0007669"/>
    <property type="project" value="InterPro"/>
</dbReference>
<evidence type="ECO:0000259" key="8">
    <source>
        <dbReference type="Pfam" id="PF21365"/>
    </source>
</evidence>
<evidence type="ECO:0000256" key="1">
    <source>
        <dbReference type="ARBA" id="ARBA00007806"/>
    </source>
</evidence>
<dbReference type="Pfam" id="PF21365">
    <property type="entry name" value="Glyco_hydro_31_3rd"/>
    <property type="match status" value="1"/>
</dbReference>
<proteinExistence type="inferred from homology"/>
<dbReference type="InterPro" id="IPR025887">
    <property type="entry name" value="Glyco_hydro_31_N_dom"/>
</dbReference>
<dbReference type="AlphaFoldDB" id="A0A9D4ZNE1"/>
<dbReference type="EMBL" id="JABFUD020000003">
    <property type="protein sequence ID" value="KAI5082028.1"/>
    <property type="molecule type" value="Genomic_DNA"/>
</dbReference>
<gene>
    <name evidence="9" type="ORF">GOP47_0001771</name>
</gene>
<dbReference type="Gene3D" id="2.60.40.1760">
    <property type="entry name" value="glycosyl hydrolase (family 31)"/>
    <property type="match status" value="1"/>
</dbReference>
<comment type="similarity">
    <text evidence="1 4">Belongs to the glycosyl hydrolase 31 family.</text>
</comment>
<dbReference type="Pfam" id="PF13802">
    <property type="entry name" value="Gal_mutarotas_2"/>
    <property type="match status" value="1"/>
</dbReference>
<dbReference type="PANTHER" id="PTHR22762">
    <property type="entry name" value="ALPHA-GLUCOSIDASE"/>
    <property type="match status" value="1"/>
</dbReference>
<comment type="caution">
    <text evidence="9">The sequence shown here is derived from an EMBL/GenBank/DDBJ whole genome shotgun (WGS) entry which is preliminary data.</text>
</comment>
<dbReference type="SUPFAM" id="SSF74650">
    <property type="entry name" value="Galactose mutarotase-like"/>
    <property type="match status" value="1"/>
</dbReference>
<evidence type="ECO:0000256" key="2">
    <source>
        <dbReference type="ARBA" id="ARBA00022801"/>
    </source>
</evidence>
<evidence type="ECO:0008006" key="11">
    <source>
        <dbReference type="Google" id="ProtNLM"/>
    </source>
</evidence>
<dbReference type="InterPro" id="IPR011013">
    <property type="entry name" value="Gal_mutarotase_sf_dom"/>
</dbReference>
<organism evidence="9 10">
    <name type="scientific">Adiantum capillus-veneris</name>
    <name type="common">Maidenhair fern</name>
    <dbReference type="NCBI Taxonomy" id="13818"/>
    <lineage>
        <taxon>Eukaryota</taxon>
        <taxon>Viridiplantae</taxon>
        <taxon>Streptophyta</taxon>
        <taxon>Embryophyta</taxon>
        <taxon>Tracheophyta</taxon>
        <taxon>Polypodiopsida</taxon>
        <taxon>Polypodiidae</taxon>
        <taxon>Polypodiales</taxon>
        <taxon>Pteridineae</taxon>
        <taxon>Pteridaceae</taxon>
        <taxon>Vittarioideae</taxon>
        <taxon>Adiantum</taxon>
    </lineage>
</organism>
<dbReference type="GO" id="GO:0005975">
    <property type="term" value="P:carbohydrate metabolic process"/>
    <property type="evidence" value="ECO:0007669"/>
    <property type="project" value="InterPro"/>
</dbReference>
<dbReference type="OrthoDB" id="1334205at2759"/>
<sequence length="1048" mass="116655">MLSVKHLPPSSCFSLDSLQPISSPASKQLFCSPSLRTGKRTSTISYHKAKGFLPYCVFVEAANVRGMNPSVSTTVWRRILEDNVFRFDSTENAREEAWPSLSFADAKQREIPFEGVGIPEYYPRCAFEKDRQIMIFELPSGTSFYGTGEVSGPLERSGQRIFTWNSDAWGYGPSTTSLYQSHPWVLAVLPDGKALGLLADTTRRCEVDLRQKSLIKFVAPSPYPVISFGPFSSPAAVLRSLSHAIGTIGMPPKWSLGYNQCRWSYEPDSKVLEVARTFRDKLIPCDVLWMDIDYMDGFRCFTFDPKKFSSPNDLGRGLHSHGFKAVWMLDPGIKAEAGYGVYDSGTSQAAWILSSKEKTYIGEVWPGPCVFPDFTSKATRQWWAELVSKFVSDFVDGIWNDMNEPTVFKTVTKTMPDVNMHHGDAEIGGTQNHLHYHNVYGMLMARSTYEGMMLANSKKRPFVLTRAGFIGSQRYAATWTGDNLSTWDHLRMSIPMTLNLGMSGQPFGGPDIGGFAGDATPKLFARWMGLGALLPFCRGHSEKGTIDHEPWSFGAECENVCRLALERRYRLLPHIYTLFYNAHTTGEPVISPLFFADTKDPKLRDVEDSFLLGPLLVSASTDKREGSSTKKVNLPLGSWKEFNFDDNHEDLPLLFLKGGSILPTGPVVQNTGQLDVCNELTLVVALDDDGNAEGLLYEDDGDGFDYQSGKCLLTSYKATLQNDQLHVKLDWSRGHLQRPSRALNVLLLLGETAKVVFSGIDGEDIIFELPSAAELAELVADGKNKNKTFSGSLKDDDIEVQDPLKGLGAPRAIIELNGGEWKLKVVPWIGGRVISMVHSPTDIEWLWSRLEMSGYEEYSGTEYRSSGCTEEYNIIRKDIAQIGGNESVLMEADLVGGLALCRSIYVSKESPNLLQFSSSLVAKSNFAGSGGFSRTARLRIHPSFQLRHPTETFIRFETIDGKSQHISIESEELCLCGDKRPNGEWMIVDTCANVSLVNRFNVEEVEQCLICWGPGTCFLELWSPERPISKATPISIHHTYETVYVTSG</sequence>
<accession>A0A9D4ZNE1</accession>
<dbReference type="Proteomes" id="UP000886520">
    <property type="component" value="Chromosome 2"/>
</dbReference>
<evidence type="ECO:0000313" key="9">
    <source>
        <dbReference type="EMBL" id="KAI5082028.1"/>
    </source>
</evidence>
<dbReference type="CDD" id="cd14752">
    <property type="entry name" value="GH31_N"/>
    <property type="match status" value="1"/>
</dbReference>
<evidence type="ECO:0000256" key="4">
    <source>
        <dbReference type="RuleBase" id="RU361185"/>
    </source>
</evidence>
<evidence type="ECO:0000259" key="5">
    <source>
        <dbReference type="Pfam" id="PF01055"/>
    </source>
</evidence>
<reference evidence="9" key="1">
    <citation type="submission" date="2021-01" db="EMBL/GenBank/DDBJ databases">
        <title>Adiantum capillus-veneris genome.</title>
        <authorList>
            <person name="Fang Y."/>
            <person name="Liao Q."/>
        </authorList>
    </citation>
    <scope>NUCLEOTIDE SEQUENCE</scope>
    <source>
        <strain evidence="9">H3</strain>
        <tissue evidence="9">Leaf</tissue>
    </source>
</reference>
<protein>
    <recommendedName>
        <fullName evidence="11">Alpha-glucosidase</fullName>
    </recommendedName>
</protein>
<dbReference type="Gene3D" id="3.20.20.80">
    <property type="entry name" value="Glycosidases"/>
    <property type="match status" value="1"/>
</dbReference>
<feature type="domain" description="Glycoside hydrolase family 31 TIM barrel" evidence="5">
    <location>
        <begin position="250"/>
        <end position="578"/>
    </location>
</feature>
<keyword evidence="3 4" id="KW-0326">Glycosidase</keyword>
<dbReference type="Gene3D" id="2.60.40.1180">
    <property type="entry name" value="Golgi alpha-mannosidase II"/>
    <property type="match status" value="2"/>
</dbReference>
<dbReference type="CDD" id="cd06604">
    <property type="entry name" value="GH31_glucosidase_II_MalA"/>
    <property type="match status" value="1"/>
</dbReference>
<dbReference type="PROSITE" id="PS00129">
    <property type="entry name" value="GLYCOSYL_HYDROL_F31_1"/>
    <property type="match status" value="1"/>
</dbReference>
<keyword evidence="10" id="KW-1185">Reference proteome</keyword>
<feature type="domain" description="DUF5110" evidence="7">
    <location>
        <begin position="679"/>
        <end position="747"/>
    </location>
</feature>
<dbReference type="PANTHER" id="PTHR22762:SF120">
    <property type="entry name" value="HETEROGLYCAN GLUCOSIDASE 1"/>
    <property type="match status" value="1"/>
</dbReference>
<dbReference type="InterPro" id="IPR048395">
    <property type="entry name" value="Glyco_hydro_31_C"/>
</dbReference>
<dbReference type="GO" id="GO:0030246">
    <property type="term" value="F:carbohydrate binding"/>
    <property type="evidence" value="ECO:0007669"/>
    <property type="project" value="InterPro"/>
</dbReference>
<feature type="domain" description="Glycosyl hydrolase family 31 C-terminal" evidence="8">
    <location>
        <begin position="586"/>
        <end position="662"/>
    </location>
</feature>
<name>A0A9D4ZNE1_ADICA</name>
<dbReference type="InterPro" id="IPR017853">
    <property type="entry name" value="GH"/>
</dbReference>
<dbReference type="InterPro" id="IPR030458">
    <property type="entry name" value="Glyco_hydro_31_AS"/>
</dbReference>
<evidence type="ECO:0000259" key="6">
    <source>
        <dbReference type="Pfam" id="PF13802"/>
    </source>
</evidence>
<dbReference type="SUPFAM" id="SSF51445">
    <property type="entry name" value="(Trans)glycosidases"/>
    <property type="match status" value="1"/>
</dbReference>
<evidence type="ECO:0000259" key="7">
    <source>
        <dbReference type="Pfam" id="PF17137"/>
    </source>
</evidence>
<keyword evidence="2 4" id="KW-0378">Hydrolase</keyword>
<evidence type="ECO:0000313" key="10">
    <source>
        <dbReference type="Proteomes" id="UP000886520"/>
    </source>
</evidence>
<feature type="domain" description="Glycoside hydrolase family 31 N-terminal" evidence="6">
    <location>
        <begin position="105"/>
        <end position="208"/>
    </location>
</feature>
<dbReference type="InterPro" id="IPR013780">
    <property type="entry name" value="Glyco_hydro_b"/>
</dbReference>
<dbReference type="InterPro" id="IPR033403">
    <property type="entry name" value="DUF5110"/>
</dbReference>
<dbReference type="Pfam" id="PF01055">
    <property type="entry name" value="Glyco_hydro_31_2nd"/>
    <property type="match status" value="1"/>
</dbReference>
<evidence type="ECO:0000256" key="3">
    <source>
        <dbReference type="ARBA" id="ARBA00023295"/>
    </source>
</evidence>
<dbReference type="Pfam" id="PF17137">
    <property type="entry name" value="DUF5110"/>
    <property type="match status" value="1"/>
</dbReference>